<evidence type="ECO:0000256" key="2">
    <source>
        <dbReference type="ARBA" id="ARBA00022859"/>
    </source>
</evidence>
<dbReference type="PROSITE" id="PS50835">
    <property type="entry name" value="IG_LIKE"/>
    <property type="match status" value="1"/>
</dbReference>
<dbReference type="Proteomes" id="UP000265160">
    <property type="component" value="LG19"/>
</dbReference>
<evidence type="ECO:0000313" key="4">
    <source>
        <dbReference type="Ensembl" id="ENSMZEP00005015379.1"/>
    </source>
</evidence>
<dbReference type="Pfam" id="PF07686">
    <property type="entry name" value="V-set"/>
    <property type="match status" value="1"/>
</dbReference>
<dbReference type="GO" id="GO:0005886">
    <property type="term" value="C:plasma membrane"/>
    <property type="evidence" value="ECO:0007669"/>
    <property type="project" value="TreeGrafter"/>
</dbReference>
<keyword evidence="2" id="KW-0391">Immunity</keyword>
<reference evidence="4" key="2">
    <citation type="submission" date="2025-08" db="UniProtKB">
        <authorList>
            <consortium name="Ensembl"/>
        </authorList>
    </citation>
    <scope>IDENTIFICATION</scope>
</reference>
<dbReference type="SMART" id="SM00406">
    <property type="entry name" value="IGv"/>
    <property type="match status" value="1"/>
</dbReference>
<dbReference type="SMART" id="SM00409">
    <property type="entry name" value="IG"/>
    <property type="match status" value="1"/>
</dbReference>
<dbReference type="InterPro" id="IPR036179">
    <property type="entry name" value="Ig-like_dom_sf"/>
</dbReference>
<evidence type="ECO:0000259" key="3">
    <source>
        <dbReference type="PROSITE" id="PS50835"/>
    </source>
</evidence>
<dbReference type="GeneTree" id="ENSGT00940000177378"/>
<accession>A0A3P9BZP1</accession>
<dbReference type="STRING" id="106582.ENSMZEP00005015379"/>
<dbReference type="Gene3D" id="2.60.40.10">
    <property type="entry name" value="Immunoglobulins"/>
    <property type="match status" value="1"/>
</dbReference>
<sequence length="136" mass="15832">LNRQKENKKPIIMCIITGRTYGSYINQASMLWKNQGEDATLNCSHVMTIEFYQMYWYRQLPGEPMKQMVYTIPNAEPDFEPDFRDEKFSVTKPDARSGTLTVKNLVPGDQGLYFCAVSIHSDTLFCSRKFWITKNL</sequence>
<reference evidence="4" key="3">
    <citation type="submission" date="2025-09" db="UniProtKB">
        <authorList>
            <consortium name="Ensembl"/>
        </authorList>
    </citation>
    <scope>IDENTIFICATION</scope>
</reference>
<dbReference type="PANTHER" id="PTHR23268">
    <property type="entry name" value="T-CELL RECEPTOR BETA CHAIN"/>
    <property type="match status" value="1"/>
</dbReference>
<keyword evidence="5" id="KW-1185">Reference proteome</keyword>
<dbReference type="PANTHER" id="PTHR23268:SF102">
    <property type="entry name" value="IMMUNOGLOBULIN V-SET DOMAIN-CONTAINING PROTEIN"/>
    <property type="match status" value="1"/>
</dbReference>
<name>A0A3P9BZP1_9CICH</name>
<reference evidence="4 5" key="1">
    <citation type="journal article" date="2014" name="Nature">
        <title>The genomic substrate for adaptive radiation in African cichlid fish.</title>
        <authorList>
            <person name="Brawand D."/>
            <person name="Wagner C.E."/>
            <person name="Li Y.I."/>
            <person name="Malinsky M."/>
            <person name="Keller I."/>
            <person name="Fan S."/>
            <person name="Simakov O."/>
            <person name="Ng A.Y."/>
            <person name="Lim Z.W."/>
            <person name="Bezault E."/>
            <person name="Turner-Maier J."/>
            <person name="Johnson J."/>
            <person name="Alcazar R."/>
            <person name="Noh H.J."/>
            <person name="Russell P."/>
            <person name="Aken B."/>
            <person name="Alfoldi J."/>
            <person name="Amemiya C."/>
            <person name="Azzouzi N."/>
            <person name="Baroiller J.F."/>
            <person name="Barloy-Hubler F."/>
            <person name="Berlin A."/>
            <person name="Bloomquist R."/>
            <person name="Carleton K.L."/>
            <person name="Conte M.A."/>
            <person name="D'Cotta H."/>
            <person name="Eshel O."/>
            <person name="Gaffney L."/>
            <person name="Galibert F."/>
            <person name="Gante H.F."/>
            <person name="Gnerre S."/>
            <person name="Greuter L."/>
            <person name="Guyon R."/>
            <person name="Haddad N.S."/>
            <person name="Haerty W."/>
            <person name="Harris R.M."/>
            <person name="Hofmann H.A."/>
            <person name="Hourlier T."/>
            <person name="Hulata G."/>
            <person name="Jaffe D.B."/>
            <person name="Lara M."/>
            <person name="Lee A.P."/>
            <person name="MacCallum I."/>
            <person name="Mwaiko S."/>
            <person name="Nikaido M."/>
            <person name="Nishihara H."/>
            <person name="Ozouf-Costaz C."/>
            <person name="Penman D.J."/>
            <person name="Przybylski D."/>
            <person name="Rakotomanga M."/>
            <person name="Renn S.C.P."/>
            <person name="Ribeiro F.J."/>
            <person name="Ron M."/>
            <person name="Salzburger W."/>
            <person name="Sanchez-Pulido L."/>
            <person name="Santos M.E."/>
            <person name="Searle S."/>
            <person name="Sharpe T."/>
            <person name="Swofford R."/>
            <person name="Tan F.J."/>
            <person name="Williams L."/>
            <person name="Young S."/>
            <person name="Yin S."/>
            <person name="Okada N."/>
            <person name="Kocher T.D."/>
            <person name="Miska E.A."/>
            <person name="Lander E.S."/>
            <person name="Venkatesh B."/>
            <person name="Fernald R.D."/>
            <person name="Meyer A."/>
            <person name="Ponting C.P."/>
            <person name="Streelman J.T."/>
            <person name="Lindblad-Toh K."/>
            <person name="Seehausen O."/>
            <person name="Di Palma F."/>
        </authorList>
    </citation>
    <scope>NUCLEOTIDE SEQUENCE</scope>
</reference>
<protein>
    <recommendedName>
        <fullName evidence="3">Ig-like domain-containing protein</fullName>
    </recommendedName>
</protein>
<dbReference type="AlphaFoldDB" id="A0A3P9BZP1"/>
<dbReference type="InterPro" id="IPR003599">
    <property type="entry name" value="Ig_sub"/>
</dbReference>
<dbReference type="GO" id="GO:0007166">
    <property type="term" value="P:cell surface receptor signaling pathway"/>
    <property type="evidence" value="ECO:0007669"/>
    <property type="project" value="TreeGrafter"/>
</dbReference>
<dbReference type="Ensembl" id="ENSMZET00005015877.1">
    <property type="protein sequence ID" value="ENSMZEP00005015379.1"/>
    <property type="gene ID" value="ENSMZEG00005011556.1"/>
</dbReference>
<dbReference type="InterPro" id="IPR007110">
    <property type="entry name" value="Ig-like_dom"/>
</dbReference>
<dbReference type="GO" id="GO:0002376">
    <property type="term" value="P:immune system process"/>
    <property type="evidence" value="ECO:0007669"/>
    <property type="project" value="UniProtKB-KW"/>
</dbReference>
<dbReference type="SUPFAM" id="SSF48726">
    <property type="entry name" value="Immunoglobulin"/>
    <property type="match status" value="1"/>
</dbReference>
<feature type="domain" description="Ig-like" evidence="3">
    <location>
        <begin position="10"/>
        <end position="125"/>
    </location>
</feature>
<organism evidence="4 5">
    <name type="scientific">Maylandia zebra</name>
    <name type="common">zebra mbuna</name>
    <dbReference type="NCBI Taxonomy" id="106582"/>
    <lineage>
        <taxon>Eukaryota</taxon>
        <taxon>Metazoa</taxon>
        <taxon>Chordata</taxon>
        <taxon>Craniata</taxon>
        <taxon>Vertebrata</taxon>
        <taxon>Euteleostomi</taxon>
        <taxon>Actinopterygii</taxon>
        <taxon>Neopterygii</taxon>
        <taxon>Teleostei</taxon>
        <taxon>Neoteleostei</taxon>
        <taxon>Acanthomorphata</taxon>
        <taxon>Ovalentaria</taxon>
        <taxon>Cichlomorphae</taxon>
        <taxon>Cichliformes</taxon>
        <taxon>Cichlidae</taxon>
        <taxon>African cichlids</taxon>
        <taxon>Pseudocrenilabrinae</taxon>
        <taxon>Haplochromini</taxon>
        <taxon>Maylandia</taxon>
        <taxon>Maylandia zebra complex</taxon>
    </lineage>
</organism>
<dbReference type="InterPro" id="IPR013783">
    <property type="entry name" value="Ig-like_fold"/>
</dbReference>
<dbReference type="InterPro" id="IPR050413">
    <property type="entry name" value="TCR_beta_variable"/>
</dbReference>
<proteinExistence type="predicted"/>
<evidence type="ECO:0000256" key="1">
    <source>
        <dbReference type="ARBA" id="ARBA00022729"/>
    </source>
</evidence>
<keyword evidence="1" id="KW-0732">Signal</keyword>
<evidence type="ECO:0000313" key="5">
    <source>
        <dbReference type="Proteomes" id="UP000265160"/>
    </source>
</evidence>
<dbReference type="InterPro" id="IPR013106">
    <property type="entry name" value="Ig_V-set"/>
</dbReference>